<dbReference type="Proteomes" id="UP000644660">
    <property type="component" value="Unassembled WGS sequence"/>
</dbReference>
<gene>
    <name evidence="6" type="ORF">KABA2_01S05698</name>
</gene>
<evidence type="ECO:0000313" key="7">
    <source>
        <dbReference type="Proteomes" id="UP000644660"/>
    </source>
</evidence>
<dbReference type="GeneID" id="64855207"/>
<dbReference type="RefSeq" id="XP_041404126.1">
    <property type="nucleotide sequence ID" value="XM_041548192.1"/>
</dbReference>
<sequence>MPFDTTILKSLQISKVGKKLPQPLPLRTSPLFTHFERWAGKTRKLLLKEPNHVSMLKSFNFRLNDNPFAHILSSPSRLDRIGKVKLPKQLLIQVKSEIKDKYPSISLNTVVDNSIRDTTSKHSYILNKMNLLEKNLRNIKSILPLHVLSDADIGKKIPHIQFEKDKLLEEHLSKLKELLWDQLSKLPLTEKPITDMSSSSSQIIVTYDKSNSDTLKLNIIKDESMNINKYIITFNLAPINEPKFDELFAHGSKKLNLDQRNHAELILRIYRTLMLIT</sequence>
<dbReference type="AlphaFoldDB" id="A0A8H2VBA6"/>
<comment type="subcellular location">
    <subcellularLocation>
        <location evidence="2">Mitochondrion</location>
    </subcellularLocation>
</comment>
<evidence type="ECO:0000256" key="2">
    <source>
        <dbReference type="ARBA" id="ARBA00004173"/>
    </source>
</evidence>
<evidence type="ECO:0000256" key="5">
    <source>
        <dbReference type="ARBA" id="ARBA00023128"/>
    </source>
</evidence>
<keyword evidence="5" id="KW-0496">Mitochondrion</keyword>
<comment type="function">
    <text evidence="1">Required for respiratory activity and maintenance and expression of the mitochondrial genome.</text>
</comment>
<evidence type="ECO:0000256" key="3">
    <source>
        <dbReference type="ARBA" id="ARBA00006716"/>
    </source>
</evidence>
<dbReference type="GO" id="GO:0005739">
    <property type="term" value="C:mitochondrion"/>
    <property type="evidence" value="ECO:0007669"/>
    <property type="project" value="UniProtKB-SubCell"/>
</dbReference>
<comment type="similarity">
    <text evidence="3">Belongs to the RRG8 family.</text>
</comment>
<comment type="caution">
    <text evidence="6">The sequence shown here is derived from an EMBL/GenBank/DDBJ whole genome shotgun (WGS) entry which is preliminary data.</text>
</comment>
<reference evidence="6 7" key="1">
    <citation type="submission" date="2020-05" db="EMBL/GenBank/DDBJ databases">
        <authorList>
            <person name="Casaregola S."/>
            <person name="Devillers H."/>
            <person name="Grondin C."/>
        </authorList>
    </citation>
    <scope>NUCLEOTIDE SEQUENCE [LARGE SCALE GENOMIC DNA]</scope>
    <source>
        <strain evidence="6 7">CLIB 1767</strain>
    </source>
</reference>
<evidence type="ECO:0000313" key="6">
    <source>
        <dbReference type="EMBL" id="CAB4252087.1"/>
    </source>
</evidence>
<dbReference type="Pfam" id="PF17068">
    <property type="entry name" value="RRG8"/>
    <property type="match status" value="1"/>
</dbReference>
<protein>
    <recommendedName>
        <fullName evidence="4">Required for respiratory growth protein 8, mitochondrial</fullName>
    </recommendedName>
</protein>
<evidence type="ECO:0000256" key="1">
    <source>
        <dbReference type="ARBA" id="ARBA00003548"/>
    </source>
</evidence>
<dbReference type="InterPro" id="IPR031415">
    <property type="entry name" value="Rrg8"/>
</dbReference>
<name>A0A8H2VBA6_9SACH</name>
<dbReference type="EMBL" id="CAEFZW010000001">
    <property type="protein sequence ID" value="CAB4252087.1"/>
    <property type="molecule type" value="Genomic_DNA"/>
</dbReference>
<proteinExistence type="inferred from homology"/>
<organism evidence="6 7">
    <name type="scientific">Maudiozyma barnettii</name>
    <dbReference type="NCBI Taxonomy" id="61262"/>
    <lineage>
        <taxon>Eukaryota</taxon>
        <taxon>Fungi</taxon>
        <taxon>Dikarya</taxon>
        <taxon>Ascomycota</taxon>
        <taxon>Saccharomycotina</taxon>
        <taxon>Saccharomycetes</taxon>
        <taxon>Saccharomycetales</taxon>
        <taxon>Saccharomycetaceae</taxon>
        <taxon>Maudiozyma</taxon>
    </lineage>
</organism>
<evidence type="ECO:0000256" key="4">
    <source>
        <dbReference type="ARBA" id="ARBA00013944"/>
    </source>
</evidence>
<dbReference type="OrthoDB" id="4035333at2759"/>
<accession>A0A8H2VBA6</accession>
<keyword evidence="7" id="KW-1185">Reference proteome</keyword>